<gene>
    <name evidence="1" type="ORF">AF72_03075</name>
</gene>
<protein>
    <submittedName>
        <fullName evidence="1">Uncharacterized protein</fullName>
    </submittedName>
</protein>
<sequence>MTAKPSTSGHSLDWLEKWAAPLITFTVEGESAITFSTALATIRSITIKATCKSAFNQDAPKTSHS</sequence>
<evidence type="ECO:0000313" key="1">
    <source>
        <dbReference type="EMBL" id="EWS78921.1"/>
    </source>
</evidence>
<dbReference type="Proteomes" id="UP000020406">
    <property type="component" value="Unassembled WGS sequence"/>
</dbReference>
<dbReference type="EMBL" id="JDSQ01000004">
    <property type="protein sequence ID" value="EWS78921.1"/>
    <property type="molecule type" value="Genomic_DNA"/>
</dbReference>
<comment type="caution">
    <text evidence="1">The sequence shown here is derived from an EMBL/GenBank/DDBJ whole genome shotgun (WGS) entry which is preliminary data.</text>
</comment>
<evidence type="ECO:0000313" key="2">
    <source>
        <dbReference type="Proteomes" id="UP000020406"/>
    </source>
</evidence>
<organism evidence="1 2">
    <name type="scientific">Xylella taiwanensis</name>
    <dbReference type="NCBI Taxonomy" id="1444770"/>
    <lineage>
        <taxon>Bacteria</taxon>
        <taxon>Pseudomonadati</taxon>
        <taxon>Pseudomonadota</taxon>
        <taxon>Gammaproteobacteria</taxon>
        <taxon>Lysobacterales</taxon>
        <taxon>Lysobacteraceae</taxon>
        <taxon>Xylella</taxon>
    </lineage>
</organism>
<proteinExistence type="predicted"/>
<accession>Z9JM58</accession>
<name>Z9JM58_9GAMM</name>
<reference evidence="1 2" key="1">
    <citation type="journal article" date="2014" name="Genome Announc.">
        <title>Draft Genome Sequence of Xylella fastidiosa Pear Leaf Scorch Strain in Taiwan.</title>
        <authorList>
            <person name="Su C.C."/>
            <person name="Deng W.L."/>
            <person name="Jan F.J."/>
            <person name="Chang C.J."/>
            <person name="Huang H."/>
            <person name="Chen J."/>
        </authorList>
    </citation>
    <scope>NUCLEOTIDE SEQUENCE [LARGE SCALE GENOMIC DNA]</scope>
    <source>
        <strain evidence="1 2">PLS229</strain>
    </source>
</reference>
<dbReference type="AlphaFoldDB" id="Z9JM58"/>